<evidence type="ECO:0000256" key="1">
    <source>
        <dbReference type="ARBA" id="ARBA00006484"/>
    </source>
</evidence>
<dbReference type="NCBIfam" id="NF005559">
    <property type="entry name" value="PRK07231.1"/>
    <property type="match status" value="1"/>
</dbReference>
<dbReference type="InterPro" id="IPR002347">
    <property type="entry name" value="SDR_fam"/>
</dbReference>
<evidence type="ECO:0000256" key="2">
    <source>
        <dbReference type="SAM" id="MobiDB-lite"/>
    </source>
</evidence>
<dbReference type="PANTHER" id="PTHR43943">
    <property type="entry name" value="DEHYDROGENASE/REDUCTASE (SDR FAMILY) MEMBER 4"/>
    <property type="match status" value="1"/>
</dbReference>
<dbReference type="Gene3D" id="3.40.50.720">
    <property type="entry name" value="NAD(P)-binding Rossmann-like Domain"/>
    <property type="match status" value="1"/>
</dbReference>
<dbReference type="InterPro" id="IPR020904">
    <property type="entry name" value="Sc_DH/Rdtase_CS"/>
</dbReference>
<sequence length="312" mass="32052">MDACPGQRAAESCTVQTGWSVWRCRTATGLRRYGCGRAGRGAGRSPRRAGRAGRDGRSRRGGGVRFTGRVALVTGASRGIGLATVERLVREGASVTMTGRHAETLDEAEARLGPDRVLAVAGKADDAEHRAAAVRATVERFGGLDHLVSNVGINPVHGPLLRTEPGAAAKILQVNLLAALDWVRECVDAGLGERDGASVVCTASVAGLAASPGIGMYGVSKAALLNLVQQLAVELAPRVRVNAVAPGIVRTRLATALVAGREEEALAAYPLGRLGEPADVAGPIAFLLSSDASWVTGHALVVDGGASVRPVG</sequence>
<dbReference type="SUPFAM" id="SSF51735">
    <property type="entry name" value="NAD(P)-binding Rossmann-fold domains"/>
    <property type="match status" value="1"/>
</dbReference>
<dbReference type="Pfam" id="PF13561">
    <property type="entry name" value="adh_short_C2"/>
    <property type="match status" value="1"/>
</dbReference>
<protein>
    <submittedName>
        <fullName evidence="3">SDR family oxidoreductase</fullName>
    </submittedName>
</protein>
<comment type="caution">
    <text evidence="3">The sequence shown here is derived from an EMBL/GenBank/DDBJ whole genome shotgun (WGS) entry which is preliminary data.</text>
</comment>
<dbReference type="EMBL" id="JAHBOH010000001">
    <property type="protein sequence ID" value="MBT0994038.1"/>
    <property type="molecule type" value="Genomic_DNA"/>
</dbReference>
<dbReference type="PANTHER" id="PTHR43943:SF2">
    <property type="entry name" value="DEHYDROGENASE_REDUCTASE 4"/>
    <property type="match status" value="1"/>
</dbReference>
<evidence type="ECO:0000313" key="3">
    <source>
        <dbReference type="EMBL" id="MBT0994038.1"/>
    </source>
</evidence>
<reference evidence="3 4" key="1">
    <citation type="submission" date="2021-05" db="EMBL/GenBank/DDBJ databases">
        <title>Description of Cellulomonas sp. DKR-3 sp. nov.</title>
        <authorList>
            <person name="Dahal R.H."/>
            <person name="Chaudhary D.K."/>
        </authorList>
    </citation>
    <scope>NUCLEOTIDE SEQUENCE [LARGE SCALE GENOMIC DNA]</scope>
    <source>
        <strain evidence="3 4">DKR-3</strain>
    </source>
</reference>
<dbReference type="InterPro" id="IPR036291">
    <property type="entry name" value="NAD(P)-bd_dom_sf"/>
</dbReference>
<dbReference type="Proteomes" id="UP000722125">
    <property type="component" value="Unassembled WGS sequence"/>
</dbReference>
<name>A0ABS5TY06_9CELL</name>
<comment type="similarity">
    <text evidence="1">Belongs to the short-chain dehydrogenases/reductases (SDR) family.</text>
</comment>
<dbReference type="CDD" id="cd05233">
    <property type="entry name" value="SDR_c"/>
    <property type="match status" value="1"/>
</dbReference>
<dbReference type="PROSITE" id="PS00061">
    <property type="entry name" value="ADH_SHORT"/>
    <property type="match status" value="1"/>
</dbReference>
<gene>
    <name evidence="3" type="ORF">KIN34_07030</name>
</gene>
<dbReference type="PRINTS" id="PR00081">
    <property type="entry name" value="GDHRDH"/>
</dbReference>
<proteinExistence type="inferred from homology"/>
<evidence type="ECO:0000313" key="4">
    <source>
        <dbReference type="Proteomes" id="UP000722125"/>
    </source>
</evidence>
<feature type="region of interest" description="Disordered" evidence="2">
    <location>
        <begin position="35"/>
        <end position="63"/>
    </location>
</feature>
<organism evidence="3 4">
    <name type="scientific">Cellulomonas fulva</name>
    <dbReference type="NCBI Taxonomy" id="2835530"/>
    <lineage>
        <taxon>Bacteria</taxon>
        <taxon>Bacillati</taxon>
        <taxon>Actinomycetota</taxon>
        <taxon>Actinomycetes</taxon>
        <taxon>Micrococcales</taxon>
        <taxon>Cellulomonadaceae</taxon>
        <taxon>Cellulomonas</taxon>
    </lineage>
</organism>
<keyword evidence="4" id="KW-1185">Reference proteome</keyword>
<accession>A0ABS5TY06</accession>